<feature type="transmembrane region" description="Helical" evidence="8">
    <location>
        <begin position="76"/>
        <end position="99"/>
    </location>
</feature>
<evidence type="ECO:0000313" key="11">
    <source>
        <dbReference type="Proteomes" id="UP000076878"/>
    </source>
</evidence>
<keyword evidence="6 8" id="KW-1133">Transmembrane helix</keyword>
<keyword evidence="4" id="KW-1003">Cell membrane</keyword>
<dbReference type="Pfam" id="PF01594">
    <property type="entry name" value="AI-2E_transport"/>
    <property type="match status" value="1"/>
</dbReference>
<organism evidence="9 11">
    <name type="scientific">Trichococcus ilyis</name>
    <dbReference type="NCBI Taxonomy" id="640938"/>
    <lineage>
        <taxon>Bacteria</taxon>
        <taxon>Bacillati</taxon>
        <taxon>Bacillota</taxon>
        <taxon>Bacilli</taxon>
        <taxon>Lactobacillales</taxon>
        <taxon>Carnobacteriaceae</taxon>
        <taxon>Trichococcus</taxon>
    </lineage>
</organism>
<comment type="similarity">
    <text evidence="2">Belongs to the autoinducer-2 exporter (AI-2E) (TC 2.A.86) family.</text>
</comment>
<protein>
    <submittedName>
        <fullName evidence="10">Predicted PurR-regulated permease PerM</fullName>
    </submittedName>
</protein>
<gene>
    <name evidence="10" type="ORF">SAMN05216375_11088</name>
    <name evidence="9" type="ORF">TR210_1885</name>
</gene>
<accession>A0A143Z0C6</accession>
<evidence type="ECO:0000313" key="12">
    <source>
        <dbReference type="Proteomes" id="UP000199280"/>
    </source>
</evidence>
<evidence type="ECO:0000313" key="10">
    <source>
        <dbReference type="EMBL" id="SEJ28137.1"/>
    </source>
</evidence>
<dbReference type="EMBL" id="FNYT01000010">
    <property type="protein sequence ID" value="SEJ28137.1"/>
    <property type="molecule type" value="Genomic_DNA"/>
</dbReference>
<evidence type="ECO:0000256" key="1">
    <source>
        <dbReference type="ARBA" id="ARBA00004651"/>
    </source>
</evidence>
<keyword evidence="12" id="KW-1185">Reference proteome</keyword>
<dbReference type="AlphaFoldDB" id="A0A143Z0C6"/>
<sequence length="367" mass="40541">MEKLRKSNLLYWSVWLLVMACLIWVSTKIDFIFYPIGAFISTIFTPVLVAGFLYYIFMPFIEMLENRLKIKRSIGILVVMVLLIGIVIFSFLGLIPSLVNQIGELLTNLPGVIRSLNKLYQQVIEQEWIRRLDIPTQLSQLTGSVQNSITAFLNGLTGSIGSLLSAVANIALLVIIIPLIFFYMLKDGHKFPEAVAQLLPQEYSADVLALFKEINKTIAKYISGQALVCLFVGTFTFIGYLLIGLPYAFLLGVTAAITNIIPYLGPYIGLIPAAMIGLTVSPTKALLVCAVVLVVQQVESNIISPNVLGKTLDMHPLTILFLLLAAGKISGVLGMILAIPAYAVAKTIIQYVHGYVKNRRKKVLYKE</sequence>
<feature type="transmembrane region" description="Helical" evidence="8">
    <location>
        <begin position="163"/>
        <end position="185"/>
    </location>
</feature>
<dbReference type="Proteomes" id="UP000199280">
    <property type="component" value="Unassembled WGS sequence"/>
</dbReference>
<keyword evidence="3" id="KW-0813">Transport</keyword>
<dbReference type="STRING" id="640938.TR210_1885"/>
<dbReference type="PANTHER" id="PTHR21716:SF53">
    <property type="entry name" value="PERMEASE PERM-RELATED"/>
    <property type="match status" value="1"/>
</dbReference>
<feature type="transmembrane region" description="Helical" evidence="8">
    <location>
        <begin position="9"/>
        <end position="26"/>
    </location>
</feature>
<reference evidence="10 12" key="2">
    <citation type="submission" date="2016-10" db="EMBL/GenBank/DDBJ databases">
        <authorList>
            <person name="Varghese N."/>
            <person name="Submissions S."/>
        </authorList>
    </citation>
    <scope>NUCLEOTIDE SEQUENCE [LARGE SCALE GENOMIC DNA]</scope>
    <source>
        <strain evidence="10 12">DSM 22150</strain>
    </source>
</reference>
<dbReference type="EMBL" id="FJNB01000013">
    <property type="protein sequence ID" value="CZR02161.1"/>
    <property type="molecule type" value="Genomic_DNA"/>
</dbReference>
<dbReference type="Proteomes" id="UP000076878">
    <property type="component" value="Unassembled WGS sequence"/>
</dbReference>
<dbReference type="GO" id="GO:0055085">
    <property type="term" value="P:transmembrane transport"/>
    <property type="evidence" value="ECO:0007669"/>
    <property type="project" value="TreeGrafter"/>
</dbReference>
<dbReference type="GO" id="GO:0005886">
    <property type="term" value="C:plasma membrane"/>
    <property type="evidence" value="ECO:0007669"/>
    <property type="project" value="UniProtKB-SubCell"/>
</dbReference>
<dbReference type="PROSITE" id="PS51257">
    <property type="entry name" value="PROKAR_LIPOPROTEIN"/>
    <property type="match status" value="1"/>
</dbReference>
<evidence type="ECO:0000256" key="2">
    <source>
        <dbReference type="ARBA" id="ARBA00009773"/>
    </source>
</evidence>
<dbReference type="InterPro" id="IPR002549">
    <property type="entry name" value="AI-2E-like"/>
</dbReference>
<evidence type="ECO:0000256" key="8">
    <source>
        <dbReference type="SAM" id="Phobius"/>
    </source>
</evidence>
<evidence type="ECO:0000256" key="3">
    <source>
        <dbReference type="ARBA" id="ARBA00022448"/>
    </source>
</evidence>
<dbReference type="RefSeq" id="WP_068623258.1">
    <property type="nucleotide sequence ID" value="NZ_FJNB01000013.1"/>
</dbReference>
<proteinExistence type="inferred from homology"/>
<keyword evidence="7 8" id="KW-0472">Membrane</keyword>
<evidence type="ECO:0000256" key="6">
    <source>
        <dbReference type="ARBA" id="ARBA00022989"/>
    </source>
</evidence>
<evidence type="ECO:0000313" key="9">
    <source>
        <dbReference type="EMBL" id="CZR02161.1"/>
    </source>
</evidence>
<reference evidence="9 11" key="1">
    <citation type="submission" date="2016-02" db="EMBL/GenBank/DDBJ databases">
        <authorList>
            <person name="Wen L."/>
            <person name="He K."/>
            <person name="Yang H."/>
        </authorList>
    </citation>
    <scope>NUCLEOTIDE SEQUENCE [LARGE SCALE GENOMIC DNA]</scope>
    <source>
        <strain evidence="9">Trichococcus_R210</strain>
    </source>
</reference>
<dbReference type="OrthoDB" id="9793390at2"/>
<comment type="subcellular location">
    <subcellularLocation>
        <location evidence="1">Cell membrane</location>
        <topology evidence="1">Multi-pass membrane protein</topology>
    </subcellularLocation>
</comment>
<feature type="transmembrane region" description="Helical" evidence="8">
    <location>
        <begin position="226"/>
        <end position="250"/>
    </location>
</feature>
<dbReference type="PANTHER" id="PTHR21716">
    <property type="entry name" value="TRANSMEMBRANE PROTEIN"/>
    <property type="match status" value="1"/>
</dbReference>
<evidence type="ECO:0000256" key="4">
    <source>
        <dbReference type="ARBA" id="ARBA00022475"/>
    </source>
</evidence>
<feature type="transmembrane region" description="Helical" evidence="8">
    <location>
        <begin position="32"/>
        <end position="56"/>
    </location>
</feature>
<feature type="transmembrane region" description="Helical" evidence="8">
    <location>
        <begin position="270"/>
        <end position="295"/>
    </location>
</feature>
<evidence type="ECO:0000256" key="7">
    <source>
        <dbReference type="ARBA" id="ARBA00023136"/>
    </source>
</evidence>
<name>A0A143Z0C6_9LACT</name>
<keyword evidence="5 8" id="KW-0812">Transmembrane</keyword>
<evidence type="ECO:0000256" key="5">
    <source>
        <dbReference type="ARBA" id="ARBA00022692"/>
    </source>
</evidence>